<dbReference type="KEGG" id="smo:SELMODRAFT_143083"/>
<evidence type="ECO:0000256" key="4">
    <source>
        <dbReference type="ARBA" id="ARBA00022790"/>
    </source>
</evidence>
<dbReference type="STRING" id="88036.D8R0S5"/>
<evidence type="ECO:0000313" key="8">
    <source>
        <dbReference type="Proteomes" id="UP000001514"/>
    </source>
</evidence>
<dbReference type="FunCoup" id="D8R0S5">
    <property type="interactions" value="4150"/>
</dbReference>
<evidence type="ECO:0000256" key="5">
    <source>
        <dbReference type="ARBA" id="ARBA00023242"/>
    </source>
</evidence>
<keyword evidence="4" id="KW-0736">Signalosome</keyword>
<keyword evidence="3" id="KW-0963">Cytoplasm</keyword>
<comment type="subcellular location">
    <subcellularLocation>
        <location evidence="2">Cytoplasm</location>
    </subcellularLocation>
    <subcellularLocation>
        <location evidence="1">Nucleus</location>
    </subcellularLocation>
</comment>
<dbReference type="Proteomes" id="UP000001514">
    <property type="component" value="Unassembled WGS sequence"/>
</dbReference>
<evidence type="ECO:0000256" key="1">
    <source>
        <dbReference type="ARBA" id="ARBA00004123"/>
    </source>
</evidence>
<dbReference type="InParanoid" id="D8R0S5"/>
<dbReference type="InterPro" id="IPR033205">
    <property type="entry name" value="COP9_CSN8"/>
</dbReference>
<dbReference type="GeneID" id="9659359"/>
<dbReference type="PANTHER" id="PTHR13339">
    <property type="entry name" value="COP9 SIGNALOSOME COMPLEX SUBUNIT 8"/>
    <property type="match status" value="1"/>
</dbReference>
<evidence type="ECO:0000313" key="7">
    <source>
        <dbReference type="EMBL" id="EFJ33787.1"/>
    </source>
</evidence>
<dbReference type="GO" id="GO:0005737">
    <property type="term" value="C:cytoplasm"/>
    <property type="evidence" value="ECO:0007669"/>
    <property type="project" value="UniProtKB-SubCell"/>
</dbReference>
<name>D8R0S5_SELML</name>
<dbReference type="Pfam" id="PF10075">
    <property type="entry name" value="CSN8_PSD8_EIF3K"/>
    <property type="match status" value="1"/>
</dbReference>
<dbReference type="eggNOG" id="KOG4414">
    <property type="taxonomic scope" value="Eukaryota"/>
</dbReference>
<proteinExistence type="predicted"/>
<dbReference type="EMBL" id="GL377570">
    <property type="protein sequence ID" value="EFJ33787.1"/>
    <property type="molecule type" value="Genomic_DNA"/>
</dbReference>
<protein>
    <submittedName>
        <fullName evidence="7">Uncharacterized protein COP9-1</fullName>
    </submittedName>
</protein>
<sequence length="211" mass="23754">MGAEVHAVAPVAGAMDINAVRDLIAARRFNEIAAFCESLELEYAARGSEHGEDWPYAIHILGHIYNSDLDSARFLWKRIPDSIKQSQMELAQVWKIGQCMWTHDYVAVHEAIRGFDWTPDVKQVVAAVAEDFSRKIFRLLSTAYSTLSIPDAASFFGLTESETIALAEQQGWILDPTSQMFNVRAIPPTAEQKLDTSNLQNLTEYVFHLEH</sequence>
<dbReference type="GO" id="GO:0010387">
    <property type="term" value="P:COP9 signalosome assembly"/>
    <property type="evidence" value="ECO:0007669"/>
    <property type="project" value="InterPro"/>
</dbReference>
<evidence type="ECO:0000256" key="2">
    <source>
        <dbReference type="ARBA" id="ARBA00004496"/>
    </source>
</evidence>
<dbReference type="GO" id="GO:0008180">
    <property type="term" value="C:COP9 signalosome"/>
    <property type="evidence" value="ECO:0007669"/>
    <property type="project" value="UniProtKB-KW"/>
</dbReference>
<keyword evidence="8" id="KW-1185">Reference proteome</keyword>
<dbReference type="GO" id="GO:0000338">
    <property type="term" value="P:protein deneddylation"/>
    <property type="evidence" value="ECO:0007669"/>
    <property type="project" value="InterPro"/>
</dbReference>
<dbReference type="OrthoDB" id="6424451at2759"/>
<reference evidence="7 8" key="1">
    <citation type="journal article" date="2011" name="Science">
        <title>The Selaginella genome identifies genetic changes associated with the evolution of vascular plants.</title>
        <authorList>
            <person name="Banks J.A."/>
            <person name="Nishiyama T."/>
            <person name="Hasebe M."/>
            <person name="Bowman J.L."/>
            <person name="Gribskov M."/>
            <person name="dePamphilis C."/>
            <person name="Albert V.A."/>
            <person name="Aono N."/>
            <person name="Aoyama T."/>
            <person name="Ambrose B.A."/>
            <person name="Ashton N.W."/>
            <person name="Axtell M.J."/>
            <person name="Barker E."/>
            <person name="Barker M.S."/>
            <person name="Bennetzen J.L."/>
            <person name="Bonawitz N.D."/>
            <person name="Chapple C."/>
            <person name="Cheng C."/>
            <person name="Correa L.G."/>
            <person name="Dacre M."/>
            <person name="DeBarry J."/>
            <person name="Dreyer I."/>
            <person name="Elias M."/>
            <person name="Engstrom E.M."/>
            <person name="Estelle M."/>
            <person name="Feng L."/>
            <person name="Finet C."/>
            <person name="Floyd S.K."/>
            <person name="Frommer W.B."/>
            <person name="Fujita T."/>
            <person name="Gramzow L."/>
            <person name="Gutensohn M."/>
            <person name="Harholt J."/>
            <person name="Hattori M."/>
            <person name="Heyl A."/>
            <person name="Hirai T."/>
            <person name="Hiwatashi Y."/>
            <person name="Ishikawa M."/>
            <person name="Iwata M."/>
            <person name="Karol K.G."/>
            <person name="Koehler B."/>
            <person name="Kolukisaoglu U."/>
            <person name="Kubo M."/>
            <person name="Kurata T."/>
            <person name="Lalonde S."/>
            <person name="Li K."/>
            <person name="Li Y."/>
            <person name="Litt A."/>
            <person name="Lyons E."/>
            <person name="Manning G."/>
            <person name="Maruyama T."/>
            <person name="Michael T.P."/>
            <person name="Mikami K."/>
            <person name="Miyazaki S."/>
            <person name="Morinaga S."/>
            <person name="Murata T."/>
            <person name="Mueller-Roeber B."/>
            <person name="Nelson D.R."/>
            <person name="Obara M."/>
            <person name="Oguri Y."/>
            <person name="Olmstead R.G."/>
            <person name="Onodera N."/>
            <person name="Petersen B.L."/>
            <person name="Pils B."/>
            <person name="Prigge M."/>
            <person name="Rensing S.A."/>
            <person name="Riano-Pachon D.M."/>
            <person name="Roberts A.W."/>
            <person name="Sato Y."/>
            <person name="Scheller H.V."/>
            <person name="Schulz B."/>
            <person name="Schulz C."/>
            <person name="Shakirov E.V."/>
            <person name="Shibagaki N."/>
            <person name="Shinohara N."/>
            <person name="Shippen D.E."/>
            <person name="Soerensen I."/>
            <person name="Sotooka R."/>
            <person name="Sugimoto N."/>
            <person name="Sugita M."/>
            <person name="Sumikawa N."/>
            <person name="Tanurdzic M."/>
            <person name="Theissen G."/>
            <person name="Ulvskov P."/>
            <person name="Wakazuki S."/>
            <person name="Weng J.K."/>
            <person name="Willats W.W."/>
            <person name="Wipf D."/>
            <person name="Wolf P.G."/>
            <person name="Yang L."/>
            <person name="Zimmer A.D."/>
            <person name="Zhu Q."/>
            <person name="Mitros T."/>
            <person name="Hellsten U."/>
            <person name="Loque D."/>
            <person name="Otillar R."/>
            <person name="Salamov A."/>
            <person name="Schmutz J."/>
            <person name="Shapiro H."/>
            <person name="Lindquist E."/>
            <person name="Lucas S."/>
            <person name="Rokhsar D."/>
            <person name="Grigoriev I.V."/>
        </authorList>
    </citation>
    <scope>NUCLEOTIDE SEQUENCE [LARGE SCALE GENOMIC DNA]</scope>
</reference>
<dbReference type="Gene3D" id="1.25.40.990">
    <property type="match status" value="1"/>
</dbReference>
<evidence type="ECO:0000256" key="3">
    <source>
        <dbReference type="ARBA" id="ARBA00022490"/>
    </source>
</evidence>
<evidence type="ECO:0000259" key="6">
    <source>
        <dbReference type="Pfam" id="PF10075"/>
    </source>
</evidence>
<feature type="domain" description="CSN8/PSMD8/EIF3K" evidence="6">
    <location>
        <begin position="53"/>
        <end position="184"/>
    </location>
</feature>
<dbReference type="InterPro" id="IPR033464">
    <property type="entry name" value="CSN8_PSD8_EIF3K"/>
</dbReference>
<accession>D8R0S5</accession>
<dbReference type="HOGENOM" id="CLU_098091_0_0_1"/>
<keyword evidence="5" id="KW-0539">Nucleus</keyword>
<dbReference type="AlphaFoldDB" id="D8R0S5"/>
<dbReference type="OMA" id="TIVQPCK"/>
<dbReference type="Gramene" id="EFJ33787">
    <property type="protein sequence ID" value="EFJ33787"/>
    <property type="gene ID" value="SELMODRAFT_143083"/>
</dbReference>
<gene>
    <name evidence="7" type="primary">COP9-1</name>
    <name evidence="7" type="ORF">SELMODRAFT_143083</name>
</gene>
<dbReference type="PANTHER" id="PTHR13339:SF0">
    <property type="entry name" value="COP9 SIGNALOSOME COMPLEX SUBUNIT 8"/>
    <property type="match status" value="1"/>
</dbReference>
<organism evidence="8">
    <name type="scientific">Selaginella moellendorffii</name>
    <name type="common">Spikemoss</name>
    <dbReference type="NCBI Taxonomy" id="88036"/>
    <lineage>
        <taxon>Eukaryota</taxon>
        <taxon>Viridiplantae</taxon>
        <taxon>Streptophyta</taxon>
        <taxon>Embryophyta</taxon>
        <taxon>Tracheophyta</taxon>
        <taxon>Lycopodiopsida</taxon>
        <taxon>Selaginellales</taxon>
        <taxon>Selaginellaceae</taxon>
        <taxon>Selaginella</taxon>
    </lineage>
</organism>